<dbReference type="Gene3D" id="3.20.20.70">
    <property type="entry name" value="Aldolase class I"/>
    <property type="match status" value="1"/>
</dbReference>
<comment type="catalytic activity">
    <reaction evidence="1 9 11">
        <text>1-(5-phospho-beta-D-ribosyl)-5-[(5-phospho-beta-D-ribosylamino)methylideneamino]imidazole-4-carboxamide = 5-[(5-phospho-1-deoxy-D-ribulos-1-ylimino)methylamino]-1-(5-phospho-beta-D-ribosyl)imidazole-4-carboxamide</text>
        <dbReference type="Rhea" id="RHEA:15469"/>
        <dbReference type="ChEBI" id="CHEBI:58435"/>
        <dbReference type="ChEBI" id="CHEBI:58525"/>
        <dbReference type="EC" id="5.3.1.16"/>
    </reaction>
</comment>
<keyword evidence="13" id="KW-1185">Reference proteome</keyword>
<comment type="similarity">
    <text evidence="4 9 10">Belongs to the HisA/HisF family.</text>
</comment>
<evidence type="ECO:0000256" key="11">
    <source>
        <dbReference type="RuleBase" id="RU003658"/>
    </source>
</evidence>
<dbReference type="InterPro" id="IPR023016">
    <property type="entry name" value="HisA/PriA"/>
</dbReference>
<protein>
    <recommendedName>
        <fullName evidence="9 11">1-(5-phosphoribosyl)-5-[(5-phosphoribosylamino)methylideneamino] imidazole-4-carboxamide isomerase</fullName>
        <ecNumber evidence="9 11">5.3.1.16</ecNumber>
    </recommendedName>
    <alternativeName>
        <fullName evidence="9">Phosphoribosylformimino-5-aminoimidazole carboxamide ribotide isomerase</fullName>
    </alternativeName>
</protein>
<name>A0ABP8N1Q6_9BACT</name>
<dbReference type="Proteomes" id="UP001501410">
    <property type="component" value="Unassembled WGS sequence"/>
</dbReference>
<comment type="caution">
    <text evidence="12">The sequence shown here is derived from an EMBL/GenBank/DDBJ whole genome shotgun (WGS) entry which is preliminary data.</text>
</comment>
<evidence type="ECO:0000313" key="12">
    <source>
        <dbReference type="EMBL" id="GAA4458196.1"/>
    </source>
</evidence>
<evidence type="ECO:0000256" key="3">
    <source>
        <dbReference type="ARBA" id="ARBA00005133"/>
    </source>
</evidence>
<comment type="subcellular location">
    <subcellularLocation>
        <location evidence="2 9 11">Cytoplasm</location>
    </subcellularLocation>
</comment>
<dbReference type="PANTHER" id="PTHR43090">
    <property type="entry name" value="1-(5-PHOSPHORIBOSYL)-5-[(5-PHOSPHORIBOSYLAMINO)METHYLIDENEAMINO] IMIDAZOLE-4-CARBOXAMIDE ISOMERASE"/>
    <property type="match status" value="1"/>
</dbReference>
<dbReference type="HAMAP" id="MF_01014">
    <property type="entry name" value="HisA"/>
    <property type="match status" value="1"/>
</dbReference>
<dbReference type="PANTHER" id="PTHR43090:SF2">
    <property type="entry name" value="1-(5-PHOSPHORIBOSYL)-5-[(5-PHOSPHORIBOSYLAMINO)METHYLIDENEAMINO] IMIDAZOLE-4-CARBOXAMIDE ISOMERASE"/>
    <property type="match status" value="1"/>
</dbReference>
<dbReference type="EMBL" id="BAABEZ010000024">
    <property type="protein sequence ID" value="GAA4458196.1"/>
    <property type="molecule type" value="Genomic_DNA"/>
</dbReference>
<evidence type="ECO:0000256" key="6">
    <source>
        <dbReference type="ARBA" id="ARBA00022605"/>
    </source>
</evidence>
<accession>A0ABP8N1Q6</accession>
<evidence type="ECO:0000256" key="5">
    <source>
        <dbReference type="ARBA" id="ARBA00022490"/>
    </source>
</evidence>
<gene>
    <name evidence="9 12" type="primary">hisA</name>
    <name evidence="12" type="ORF">GCM10023092_26170</name>
</gene>
<dbReference type="InterPro" id="IPR006063">
    <property type="entry name" value="HisA_bact_arch"/>
</dbReference>
<comment type="pathway">
    <text evidence="3 9 11">Amino-acid biosynthesis; L-histidine biosynthesis; L-histidine from 5-phospho-alpha-D-ribose 1-diphosphate: step 4/9.</text>
</comment>
<keyword evidence="7 9" id="KW-0368">Histidine biosynthesis</keyword>
<dbReference type="GO" id="GO:0016853">
    <property type="term" value="F:isomerase activity"/>
    <property type="evidence" value="ECO:0007669"/>
    <property type="project" value="UniProtKB-KW"/>
</dbReference>
<evidence type="ECO:0000256" key="2">
    <source>
        <dbReference type="ARBA" id="ARBA00004496"/>
    </source>
</evidence>
<keyword evidence="6 9" id="KW-0028">Amino-acid biosynthesis</keyword>
<dbReference type="EC" id="5.3.1.16" evidence="9 11"/>
<evidence type="ECO:0000313" key="13">
    <source>
        <dbReference type="Proteomes" id="UP001501410"/>
    </source>
</evidence>
<dbReference type="SUPFAM" id="SSF51366">
    <property type="entry name" value="Ribulose-phoshate binding barrel"/>
    <property type="match status" value="1"/>
</dbReference>
<keyword evidence="8 9" id="KW-0413">Isomerase</keyword>
<dbReference type="InterPro" id="IPR006062">
    <property type="entry name" value="His_biosynth"/>
</dbReference>
<dbReference type="InterPro" id="IPR013785">
    <property type="entry name" value="Aldolase_TIM"/>
</dbReference>
<dbReference type="NCBIfam" id="TIGR00007">
    <property type="entry name" value="1-(5-phosphoribosyl)-5-[(5-phosphoribosylamino)methylideneamino]imidazole-4-carboxamide isomerase"/>
    <property type="match status" value="1"/>
</dbReference>
<feature type="active site" description="Proton acceptor" evidence="9">
    <location>
        <position position="8"/>
    </location>
</feature>
<evidence type="ECO:0000256" key="9">
    <source>
        <dbReference type="HAMAP-Rule" id="MF_01014"/>
    </source>
</evidence>
<evidence type="ECO:0000256" key="1">
    <source>
        <dbReference type="ARBA" id="ARBA00000901"/>
    </source>
</evidence>
<dbReference type="CDD" id="cd04732">
    <property type="entry name" value="HisA"/>
    <property type="match status" value="1"/>
</dbReference>
<dbReference type="RefSeq" id="WP_344828023.1">
    <property type="nucleotide sequence ID" value="NZ_BAABEZ010000024.1"/>
</dbReference>
<evidence type="ECO:0000256" key="8">
    <source>
        <dbReference type="ARBA" id="ARBA00023235"/>
    </source>
</evidence>
<evidence type="ECO:0000256" key="10">
    <source>
        <dbReference type="RuleBase" id="RU003657"/>
    </source>
</evidence>
<evidence type="ECO:0000256" key="7">
    <source>
        <dbReference type="ARBA" id="ARBA00023102"/>
    </source>
</evidence>
<sequence length="237" mass="25694">MIIIPAIDLMDGRCVRLSQGDFSRQSVYRQSPLEQALLFESAGIQHLHLVDLDGARAGEVQQWNVLEQIASRTSLCIDFSGGIRDALQVRRALDSGAQKVVLGSLALRAPETFLDLLEQFGPERIVLGADAKDGLLATLGWQEQSAVPLVPFLQHWYTRGVRQVLCTDISRDGMLEGPAFELYRGISESVPVQLIASGGVGAIADLKRLQADGCYAAVIGKALYEGTISLSQLSDLC</sequence>
<dbReference type="InterPro" id="IPR011060">
    <property type="entry name" value="RibuloseP-bd_barrel"/>
</dbReference>
<feature type="active site" description="Proton donor" evidence="9">
    <location>
        <position position="130"/>
    </location>
</feature>
<dbReference type="Pfam" id="PF00977">
    <property type="entry name" value="His_biosynth"/>
    <property type="match status" value="1"/>
</dbReference>
<reference evidence="13" key="1">
    <citation type="journal article" date="2019" name="Int. J. Syst. Evol. Microbiol.">
        <title>The Global Catalogue of Microorganisms (GCM) 10K type strain sequencing project: providing services to taxonomists for standard genome sequencing and annotation.</title>
        <authorList>
            <consortium name="The Broad Institute Genomics Platform"/>
            <consortium name="The Broad Institute Genome Sequencing Center for Infectious Disease"/>
            <person name="Wu L."/>
            <person name="Ma J."/>
        </authorList>
    </citation>
    <scope>NUCLEOTIDE SEQUENCE [LARGE SCALE GENOMIC DNA]</scope>
    <source>
        <strain evidence="13">JCM 31921</strain>
    </source>
</reference>
<proteinExistence type="inferred from homology"/>
<keyword evidence="5 9" id="KW-0963">Cytoplasm</keyword>
<evidence type="ECO:0000256" key="4">
    <source>
        <dbReference type="ARBA" id="ARBA00009667"/>
    </source>
</evidence>
<dbReference type="InterPro" id="IPR044524">
    <property type="entry name" value="Isoase_HisA-like"/>
</dbReference>
<organism evidence="12 13">
    <name type="scientific">Rurimicrobium arvi</name>
    <dbReference type="NCBI Taxonomy" id="2049916"/>
    <lineage>
        <taxon>Bacteria</taxon>
        <taxon>Pseudomonadati</taxon>
        <taxon>Bacteroidota</taxon>
        <taxon>Chitinophagia</taxon>
        <taxon>Chitinophagales</taxon>
        <taxon>Chitinophagaceae</taxon>
        <taxon>Rurimicrobium</taxon>
    </lineage>
</organism>